<accession>A0A917IMG3</accession>
<evidence type="ECO:0000256" key="4">
    <source>
        <dbReference type="ARBA" id="ARBA00022670"/>
    </source>
</evidence>
<feature type="region of interest" description="Disordered" evidence="13">
    <location>
        <begin position="957"/>
        <end position="979"/>
    </location>
</feature>
<dbReference type="Pfam" id="PF01963">
    <property type="entry name" value="TraB_PrgY_gumN"/>
    <property type="match status" value="1"/>
</dbReference>
<evidence type="ECO:0000313" key="14">
    <source>
        <dbReference type="EMBL" id="GGH58174.1"/>
    </source>
</evidence>
<reference evidence="14" key="2">
    <citation type="submission" date="2020-09" db="EMBL/GenBank/DDBJ databases">
        <authorList>
            <person name="Sun Q."/>
            <person name="Zhou Y."/>
        </authorList>
    </citation>
    <scope>NUCLEOTIDE SEQUENCE</scope>
    <source>
        <strain evidence="14">CGMCC 1.15290</strain>
    </source>
</reference>
<evidence type="ECO:0000256" key="13">
    <source>
        <dbReference type="SAM" id="MobiDB-lite"/>
    </source>
</evidence>
<protein>
    <recommendedName>
        <fullName evidence="16">TraB/GumN family protein</fullName>
    </recommendedName>
</protein>
<dbReference type="EMBL" id="BMIB01000001">
    <property type="protein sequence ID" value="GGH58174.1"/>
    <property type="molecule type" value="Genomic_DNA"/>
</dbReference>
<evidence type="ECO:0000256" key="11">
    <source>
        <dbReference type="ARBA" id="ARBA00023136"/>
    </source>
</evidence>
<keyword evidence="11" id="KW-0472">Membrane</keyword>
<keyword evidence="9" id="KW-1133">Transmembrane helix</keyword>
<evidence type="ECO:0000256" key="2">
    <source>
        <dbReference type="ARBA" id="ARBA00001941"/>
    </source>
</evidence>
<dbReference type="InterPro" id="IPR040230">
    <property type="entry name" value="TIKI1/2-like"/>
</dbReference>
<gene>
    <name evidence="14" type="ORF">GCM10011379_03650</name>
</gene>
<dbReference type="GO" id="GO:0016020">
    <property type="term" value="C:membrane"/>
    <property type="evidence" value="ECO:0007669"/>
    <property type="project" value="UniProtKB-SubCell"/>
</dbReference>
<evidence type="ECO:0000256" key="12">
    <source>
        <dbReference type="ARBA" id="ARBA00023180"/>
    </source>
</evidence>
<evidence type="ECO:0000256" key="1">
    <source>
        <dbReference type="ARBA" id="ARBA00001936"/>
    </source>
</evidence>
<dbReference type="Proteomes" id="UP000627292">
    <property type="component" value="Unassembled WGS sequence"/>
</dbReference>
<evidence type="ECO:0000256" key="5">
    <source>
        <dbReference type="ARBA" id="ARBA00022692"/>
    </source>
</evidence>
<keyword evidence="10" id="KW-0482">Metalloprotease</keyword>
<keyword evidence="15" id="KW-1185">Reference proteome</keyword>
<dbReference type="InterPro" id="IPR002816">
    <property type="entry name" value="TraB/PrgY/GumN_fam"/>
</dbReference>
<reference evidence="14" key="1">
    <citation type="journal article" date="2014" name="Int. J. Syst. Evol. Microbiol.">
        <title>Complete genome sequence of Corynebacterium casei LMG S-19264T (=DSM 44701T), isolated from a smear-ripened cheese.</title>
        <authorList>
            <consortium name="US DOE Joint Genome Institute (JGI-PGF)"/>
            <person name="Walter F."/>
            <person name="Albersmeier A."/>
            <person name="Kalinowski J."/>
            <person name="Ruckert C."/>
        </authorList>
    </citation>
    <scope>NUCLEOTIDE SEQUENCE</scope>
    <source>
        <strain evidence="14">CGMCC 1.15290</strain>
    </source>
</reference>
<dbReference type="GO" id="GO:0030178">
    <property type="term" value="P:negative regulation of Wnt signaling pathway"/>
    <property type="evidence" value="ECO:0007669"/>
    <property type="project" value="InterPro"/>
</dbReference>
<comment type="caution">
    <text evidence="14">The sequence shown here is derived from an EMBL/GenBank/DDBJ whole genome shotgun (WGS) entry which is preliminary data.</text>
</comment>
<keyword evidence="8" id="KW-0378">Hydrolase</keyword>
<dbReference type="CDD" id="cd14789">
    <property type="entry name" value="Tiki"/>
    <property type="match status" value="1"/>
</dbReference>
<evidence type="ECO:0000256" key="8">
    <source>
        <dbReference type="ARBA" id="ARBA00022801"/>
    </source>
</evidence>
<evidence type="ECO:0000256" key="6">
    <source>
        <dbReference type="ARBA" id="ARBA00022723"/>
    </source>
</evidence>
<evidence type="ECO:0000256" key="9">
    <source>
        <dbReference type="ARBA" id="ARBA00022989"/>
    </source>
</evidence>
<feature type="compositionally biased region" description="Basic and acidic residues" evidence="13">
    <location>
        <begin position="957"/>
        <end position="970"/>
    </location>
</feature>
<comment type="cofactor">
    <cofactor evidence="1">
        <name>Mn(2+)</name>
        <dbReference type="ChEBI" id="CHEBI:29035"/>
    </cofactor>
</comment>
<evidence type="ECO:0008006" key="16">
    <source>
        <dbReference type="Google" id="ProtNLM"/>
    </source>
</evidence>
<organism evidence="14 15">
    <name type="scientific">Filimonas zeae</name>
    <dbReference type="NCBI Taxonomy" id="1737353"/>
    <lineage>
        <taxon>Bacteria</taxon>
        <taxon>Pseudomonadati</taxon>
        <taxon>Bacteroidota</taxon>
        <taxon>Chitinophagia</taxon>
        <taxon>Chitinophagales</taxon>
        <taxon>Chitinophagaceae</taxon>
        <taxon>Filimonas</taxon>
    </lineage>
</organism>
<evidence type="ECO:0000313" key="15">
    <source>
        <dbReference type="Proteomes" id="UP000627292"/>
    </source>
</evidence>
<dbReference type="AlphaFoldDB" id="A0A917IMG3"/>
<evidence type="ECO:0000256" key="3">
    <source>
        <dbReference type="ARBA" id="ARBA00004479"/>
    </source>
</evidence>
<dbReference type="GO" id="GO:0006508">
    <property type="term" value="P:proteolysis"/>
    <property type="evidence" value="ECO:0007669"/>
    <property type="project" value="UniProtKB-KW"/>
</dbReference>
<keyword evidence="7" id="KW-0732">Signal</keyword>
<dbReference type="GO" id="GO:0004222">
    <property type="term" value="F:metalloendopeptidase activity"/>
    <property type="evidence" value="ECO:0007669"/>
    <property type="project" value="TreeGrafter"/>
</dbReference>
<evidence type="ECO:0000256" key="10">
    <source>
        <dbReference type="ARBA" id="ARBA00023049"/>
    </source>
</evidence>
<keyword evidence="5" id="KW-0812">Transmembrane</keyword>
<comment type="cofactor">
    <cofactor evidence="2">
        <name>Co(2+)</name>
        <dbReference type="ChEBI" id="CHEBI:48828"/>
    </cofactor>
</comment>
<evidence type="ECO:0000256" key="7">
    <source>
        <dbReference type="ARBA" id="ARBA00022729"/>
    </source>
</evidence>
<keyword evidence="4" id="KW-0645">Protease</keyword>
<comment type="subcellular location">
    <subcellularLocation>
        <location evidence="3">Membrane</location>
        <topology evidence="3">Single-pass type I membrane protein</topology>
    </subcellularLocation>
</comment>
<name>A0A917IMG3_9BACT</name>
<sequence length="1194" mass="137063">MLWEITGNGLKKPSYLFGTMHVSSKMVFHLSDSFYHAIQSCDMVALELNPTYWQRDMMKMEGAQRRLADYVSKIPSNYLRESSFRLNRYEDNLKAALTEDPTQINGLLYRTQQSQADYEESTYLDLYIYQTGRKLGKMPGGVEDYYETEKIVFEGYQDMAKEKNKKRPDTDGESMGNIQKKIQEAYRRGDLDMLDSLEQLTTTSVAFNEKFLYKRNEIQANSMDSILRKNSLFVGVGAAHLPGTRGVIELLRKKGYRLRPVMMQDRDASRKDAIDKMKVPVTFSAVATDDGTISMRLPGPLYKRSDTYVSMVNGSWQYADMDNGAYYMLTRVKTHAAMNGENSKDVVKKIDSLLYENIPGRILKKTAITRNGYTGFDITNRTRRGDLQRYNIIVTPFEVLVFKMSGNDDYVDGEEANTFFSSIQVARQEKNWVQFQPVFGDFSVQFPQQPVISKSNGLTDGLVRWEYEAEDSATHTACMVWKKTLVNYNFLEEDTFDLSLLEESLKKSECISKPVKREHVLQDGYAAMDLTYELKNGNLLQARAILRGPHYYLIAATGPKKSTATLAKYLSSFRLQPFQYAASTAYTDTLFHFTVNTPLKPVLDPTLVQMMNQMSNESFLEAAYGQASYWPAERYAGFKSDSTGEAVIVKIQKYPKYFFRKDTASFWKEELNEKYFKDEVIVSKTALSLPNNCSGYQLVIQDTNTARRIIRRHLLKDNYTFVLTTLLDTLGPQSSFVGEFFNSFRPDQQVLGPSVFANRVDTFFADYYSKDTSLRKKAAAAISNVYFGVADTGKIMEAIGKLQYGDKNYFDVKNRFINELGFLKDSCCVDNVVNLLERLYNQTADTSYFQDEVLMALARMKTKSSYSKLKELLLQDPPVFDDDYDDNSLFPHLNDSLALSRSLFPELLQLASLEDYKAPVVSLLRDMVDSGYIAAKDYEAYYSKLYFDAKIELKRQQGRDERTLEQQSKEDENDENMRGVNNELSSSELANYAVLLAPFYNNNNAVHRYFDRLLQSKDPEVQGQAAMIMLKNGYAVPDSLWKSLAARDSYRARLLKLLEKAKRTDKMPAAYKTQELVARAVLMHEGGYEKLDSIVLLSAKQLRVKNKEGWVYFFKYRIKKEDDWKLGISGLQPLNKKEVSSGDELVKMTNRKIKPKDELQEQLQTELKKLIYDQHPSARSFFEDENNNVGSYQD</sequence>
<dbReference type="PANTHER" id="PTHR31120">
    <property type="entry name" value="METALLOPROTEASE TIKI"/>
    <property type="match status" value="1"/>
</dbReference>
<proteinExistence type="predicted"/>
<dbReference type="PANTHER" id="PTHR31120:SF6">
    <property type="entry name" value="METALLOPROTEASE TIKI HOMOLOG"/>
    <property type="match status" value="1"/>
</dbReference>
<keyword evidence="6" id="KW-0479">Metal-binding</keyword>
<keyword evidence="12" id="KW-0325">Glycoprotein</keyword>
<dbReference type="GO" id="GO:0046872">
    <property type="term" value="F:metal ion binding"/>
    <property type="evidence" value="ECO:0007669"/>
    <property type="project" value="UniProtKB-KW"/>
</dbReference>